<protein>
    <submittedName>
        <fullName evidence="2">Uncharacterized protein</fullName>
    </submittedName>
</protein>
<sequence>MFRTHKEFQMLEDFRDKHNATTSLSSDVSKRIIKKRKQLILVRERLEKFICFRSALTYKKVFEIIKKRSINSSSKVLCKILGNFQAIGKEINSNVNLFMHSIYVFEFMLEYDDGESLITLSLLKLIGKQKRNDKEFKNSGETKKRFVSSMGSENALVKRLFSILIGIGNSCALIKLLFFHNVPLSLINKSNYPKVRLVTDNLPHC</sequence>
<proteinExistence type="predicted"/>
<dbReference type="EnsemblMetazoa" id="GBRI015369-RA">
    <property type="protein sequence ID" value="GBRI015369-PA"/>
    <property type="gene ID" value="GBRI015369"/>
</dbReference>
<dbReference type="VEuPathDB" id="VectorBase:GBRI015369"/>
<keyword evidence="1" id="KW-1133">Transmembrane helix</keyword>
<keyword evidence="1" id="KW-0812">Transmembrane</keyword>
<reference evidence="3" key="1">
    <citation type="submission" date="2014-03" db="EMBL/GenBank/DDBJ databases">
        <authorList>
            <person name="Aksoy S."/>
            <person name="Warren W."/>
            <person name="Wilson R.K."/>
        </authorList>
    </citation>
    <scope>NUCLEOTIDE SEQUENCE [LARGE SCALE GENOMIC DNA]</scope>
    <source>
        <strain evidence="3">IAEA</strain>
    </source>
</reference>
<name>A0A1A9WD94_9MUSC</name>
<dbReference type="AlphaFoldDB" id="A0A1A9WD94"/>
<accession>A0A1A9WD94</accession>
<evidence type="ECO:0000256" key="1">
    <source>
        <dbReference type="SAM" id="Phobius"/>
    </source>
</evidence>
<organism evidence="2 3">
    <name type="scientific">Glossina brevipalpis</name>
    <dbReference type="NCBI Taxonomy" id="37001"/>
    <lineage>
        <taxon>Eukaryota</taxon>
        <taxon>Metazoa</taxon>
        <taxon>Ecdysozoa</taxon>
        <taxon>Arthropoda</taxon>
        <taxon>Hexapoda</taxon>
        <taxon>Insecta</taxon>
        <taxon>Pterygota</taxon>
        <taxon>Neoptera</taxon>
        <taxon>Endopterygota</taxon>
        <taxon>Diptera</taxon>
        <taxon>Brachycera</taxon>
        <taxon>Muscomorpha</taxon>
        <taxon>Hippoboscoidea</taxon>
        <taxon>Glossinidae</taxon>
        <taxon>Glossina</taxon>
    </lineage>
</organism>
<evidence type="ECO:0000313" key="3">
    <source>
        <dbReference type="Proteomes" id="UP000091820"/>
    </source>
</evidence>
<reference evidence="2" key="2">
    <citation type="submission" date="2020-05" db="UniProtKB">
        <authorList>
            <consortium name="EnsemblMetazoa"/>
        </authorList>
    </citation>
    <scope>IDENTIFICATION</scope>
    <source>
        <strain evidence="2">IAEA</strain>
    </source>
</reference>
<keyword evidence="1" id="KW-0472">Membrane</keyword>
<keyword evidence="3" id="KW-1185">Reference proteome</keyword>
<evidence type="ECO:0000313" key="2">
    <source>
        <dbReference type="EnsemblMetazoa" id="GBRI015369-PA"/>
    </source>
</evidence>
<feature type="transmembrane region" description="Helical" evidence="1">
    <location>
        <begin position="160"/>
        <end position="179"/>
    </location>
</feature>
<dbReference type="Proteomes" id="UP000091820">
    <property type="component" value="Unassembled WGS sequence"/>
</dbReference>